<sequence>MEEKIKNTQKKREGFIVMVLSIFAILSVISVIIVHNKMLKNAQIMGSEIAKSFSTKENTNIYNSELLLNNASLILENQLSYNPSEEDIWRWIEEYVIYLKENLNSKNINMYASINKKLVAAGVWDGVDRFITEDTVWYKNAVEANGNVAYTDSYTDSKTQLPVITISKKVQNVPCVVLGIDLYPEYFNSWADINTLPDGSAFFLCDTQGTLIHYDSGGKEIKDVQSYVNKLTKKIKNGTFKSATSYIYDQKNVKQSVYYNIADNGWLTIITIPQNQLLDGLNLLISIYAIICISFLIITMVMHLREYKLNKKFEMTNETLQVLGNLYYAIYRINFKTETYNMIKGSDMVKSHLKEFDKYSTLLNKLGEIIEKSAYKEFTESFSINGIKSLVEKNITDYGGDFLRLFNGEYRWVNVQFLYDKDVCPDEVIICFRDVDEEKQKQLQHINLLEESLESQQKNTEEKNLFFSNISHDMRTPLNAIIGMSELAKGQTTNPSKVEYYINKINSSSKHLLELINNILEVSTLEYGKTKIESKPFYIKESIDEVLDMFKIQATRENKTLNLYYDIKNDFVSGDFFRIKQILNNILSNAFKFTNTNDTISVSVTQLDSQDKSQYKITIEDTGIGMSNEFIKRIFIPFERETRFREKNIVGTGLGMPIVYNTVQQMGGNIHIESELGKGSKFTVTIPLDILKDTDNTTDVSKDDTDILDVNLTGKNILVAEDNELNMEIVTEVLKMHNINVTQAWNGREAFEIFKNSELNSFDAILMDLQMPELNGCESCRLIRALERTDAKIIPIIALTANAFTDDIAATVNAGMNAHISKPINFDDLENVLKRYLK</sequence>
<dbReference type="InterPro" id="IPR003661">
    <property type="entry name" value="HisK_dim/P_dom"/>
</dbReference>
<keyword evidence="7" id="KW-0418">Kinase</keyword>
<name>A0A9D9H0Z9_9FIRM</name>
<evidence type="ECO:0000256" key="4">
    <source>
        <dbReference type="ARBA" id="ARBA00018672"/>
    </source>
</evidence>
<dbReference type="Gene3D" id="1.10.287.130">
    <property type="match status" value="1"/>
</dbReference>
<protein>
    <recommendedName>
        <fullName evidence="4">Stage 0 sporulation protein A homolog</fullName>
        <ecNumber evidence="3">2.7.13.3</ecNumber>
    </recommendedName>
</protein>
<dbReference type="Gene3D" id="3.30.450.20">
    <property type="entry name" value="PAS domain"/>
    <property type="match status" value="1"/>
</dbReference>
<keyword evidence="8" id="KW-0902">Two-component regulatory system</keyword>
<comment type="subcellular location">
    <subcellularLocation>
        <location evidence="2">Membrane</location>
    </subcellularLocation>
</comment>
<feature type="transmembrane region" description="Helical" evidence="11">
    <location>
        <begin position="283"/>
        <end position="304"/>
    </location>
</feature>
<comment type="caution">
    <text evidence="14">The sequence shown here is derived from an EMBL/GenBank/DDBJ whole genome shotgun (WGS) entry which is preliminary data.</text>
</comment>
<evidence type="ECO:0000256" key="3">
    <source>
        <dbReference type="ARBA" id="ARBA00012438"/>
    </source>
</evidence>
<dbReference type="Proteomes" id="UP000823611">
    <property type="component" value="Unassembled WGS sequence"/>
</dbReference>
<dbReference type="InterPro" id="IPR011006">
    <property type="entry name" value="CheY-like_superfamily"/>
</dbReference>
<comment type="catalytic activity">
    <reaction evidence="1">
        <text>ATP + protein L-histidine = ADP + protein N-phospho-L-histidine.</text>
        <dbReference type="EC" id="2.7.13.3"/>
    </reaction>
</comment>
<dbReference type="PROSITE" id="PS50110">
    <property type="entry name" value="RESPONSE_REGULATORY"/>
    <property type="match status" value="1"/>
</dbReference>
<feature type="domain" description="Response regulatory" evidence="13">
    <location>
        <begin position="716"/>
        <end position="837"/>
    </location>
</feature>
<dbReference type="InterPro" id="IPR005467">
    <property type="entry name" value="His_kinase_dom"/>
</dbReference>
<organism evidence="14 15">
    <name type="scientific">Candidatus Fimicola merdigallinarum</name>
    <dbReference type="NCBI Taxonomy" id="2840819"/>
    <lineage>
        <taxon>Bacteria</taxon>
        <taxon>Bacillati</taxon>
        <taxon>Bacillota</taxon>
        <taxon>Clostridia</taxon>
        <taxon>Lachnospirales</taxon>
        <taxon>Lachnospiraceae</taxon>
        <taxon>Lachnospiraceae incertae sedis</taxon>
        <taxon>Candidatus Fimicola</taxon>
    </lineage>
</organism>
<dbReference type="CDD" id="cd00082">
    <property type="entry name" value="HisKA"/>
    <property type="match status" value="1"/>
</dbReference>
<dbReference type="InterPro" id="IPR004358">
    <property type="entry name" value="Sig_transdc_His_kin-like_C"/>
</dbReference>
<dbReference type="FunFam" id="3.30.565.10:FF:000006">
    <property type="entry name" value="Sensor histidine kinase WalK"/>
    <property type="match status" value="1"/>
</dbReference>
<evidence type="ECO:0000256" key="7">
    <source>
        <dbReference type="ARBA" id="ARBA00022777"/>
    </source>
</evidence>
<dbReference type="SUPFAM" id="SSF47384">
    <property type="entry name" value="Homodimeric domain of signal transducing histidine kinase"/>
    <property type="match status" value="1"/>
</dbReference>
<dbReference type="Pfam" id="PF00512">
    <property type="entry name" value="HisKA"/>
    <property type="match status" value="1"/>
</dbReference>
<dbReference type="SUPFAM" id="SSF55874">
    <property type="entry name" value="ATPase domain of HSP90 chaperone/DNA topoisomerase II/histidine kinase"/>
    <property type="match status" value="1"/>
</dbReference>
<evidence type="ECO:0000256" key="6">
    <source>
        <dbReference type="ARBA" id="ARBA00022679"/>
    </source>
</evidence>
<evidence type="ECO:0000256" key="10">
    <source>
        <dbReference type="PROSITE-ProRule" id="PRU00169"/>
    </source>
</evidence>
<evidence type="ECO:0000313" key="15">
    <source>
        <dbReference type="Proteomes" id="UP000823611"/>
    </source>
</evidence>
<dbReference type="Gene3D" id="3.40.50.2300">
    <property type="match status" value="1"/>
</dbReference>
<keyword evidence="11" id="KW-1133">Transmembrane helix</keyword>
<dbReference type="SMART" id="SM00387">
    <property type="entry name" value="HATPase_c"/>
    <property type="match status" value="1"/>
</dbReference>
<dbReference type="PANTHER" id="PTHR43047">
    <property type="entry name" value="TWO-COMPONENT HISTIDINE PROTEIN KINASE"/>
    <property type="match status" value="1"/>
</dbReference>
<gene>
    <name evidence="14" type="ORF">IAC55_05225</name>
</gene>
<evidence type="ECO:0000256" key="5">
    <source>
        <dbReference type="ARBA" id="ARBA00022553"/>
    </source>
</evidence>
<dbReference type="SUPFAM" id="SSF52172">
    <property type="entry name" value="CheY-like"/>
    <property type="match status" value="1"/>
</dbReference>
<keyword evidence="6" id="KW-0808">Transferase</keyword>
<proteinExistence type="predicted"/>
<feature type="transmembrane region" description="Helical" evidence="11">
    <location>
        <begin position="14"/>
        <end position="34"/>
    </location>
</feature>
<evidence type="ECO:0000256" key="9">
    <source>
        <dbReference type="ARBA" id="ARBA00024867"/>
    </source>
</evidence>
<dbReference type="SMART" id="SM00388">
    <property type="entry name" value="HisKA"/>
    <property type="match status" value="1"/>
</dbReference>
<evidence type="ECO:0000256" key="11">
    <source>
        <dbReference type="SAM" id="Phobius"/>
    </source>
</evidence>
<dbReference type="Pfam" id="PF02518">
    <property type="entry name" value="HATPase_c"/>
    <property type="match status" value="1"/>
</dbReference>
<dbReference type="InterPro" id="IPR036890">
    <property type="entry name" value="HATPase_C_sf"/>
</dbReference>
<evidence type="ECO:0000259" key="12">
    <source>
        <dbReference type="PROSITE" id="PS50109"/>
    </source>
</evidence>
<dbReference type="CDD" id="cd17546">
    <property type="entry name" value="REC_hyHK_CKI1_RcsC-like"/>
    <property type="match status" value="1"/>
</dbReference>
<keyword evidence="11" id="KW-0812">Transmembrane</keyword>
<evidence type="ECO:0000259" key="13">
    <source>
        <dbReference type="PROSITE" id="PS50110"/>
    </source>
</evidence>
<dbReference type="InterPro" id="IPR036097">
    <property type="entry name" value="HisK_dim/P_sf"/>
</dbReference>
<keyword evidence="5 10" id="KW-0597">Phosphoprotein</keyword>
<accession>A0A9D9H0Z9</accession>
<evidence type="ECO:0000313" key="14">
    <source>
        <dbReference type="EMBL" id="MBO8434705.1"/>
    </source>
</evidence>
<dbReference type="EMBL" id="JADIMX010000101">
    <property type="protein sequence ID" value="MBO8434705.1"/>
    <property type="molecule type" value="Genomic_DNA"/>
</dbReference>
<reference evidence="14" key="2">
    <citation type="journal article" date="2021" name="PeerJ">
        <title>Extensive microbial diversity within the chicken gut microbiome revealed by metagenomics and culture.</title>
        <authorList>
            <person name="Gilroy R."/>
            <person name="Ravi A."/>
            <person name="Getino M."/>
            <person name="Pursley I."/>
            <person name="Horton D.L."/>
            <person name="Alikhan N.F."/>
            <person name="Baker D."/>
            <person name="Gharbi K."/>
            <person name="Hall N."/>
            <person name="Watson M."/>
            <person name="Adriaenssens E.M."/>
            <person name="Foster-Nyarko E."/>
            <person name="Jarju S."/>
            <person name="Secka A."/>
            <person name="Antonio M."/>
            <person name="Oren A."/>
            <person name="Chaudhuri R.R."/>
            <person name="La Ragione R."/>
            <person name="Hildebrand F."/>
            <person name="Pallen M.J."/>
        </authorList>
    </citation>
    <scope>NUCLEOTIDE SEQUENCE</scope>
    <source>
        <strain evidence="14">F6-4510</strain>
    </source>
</reference>
<dbReference type="InterPro" id="IPR001789">
    <property type="entry name" value="Sig_transdc_resp-reg_receiver"/>
</dbReference>
<evidence type="ECO:0000256" key="2">
    <source>
        <dbReference type="ARBA" id="ARBA00004370"/>
    </source>
</evidence>
<comment type="function">
    <text evidence="9">May play the central regulatory role in sporulation. It may be an element of the effector pathway responsible for the activation of sporulation genes in response to nutritional stress. Spo0A may act in concert with spo0H (a sigma factor) to control the expression of some genes that are critical to the sporulation process.</text>
</comment>
<dbReference type="GO" id="GO:0016020">
    <property type="term" value="C:membrane"/>
    <property type="evidence" value="ECO:0007669"/>
    <property type="project" value="UniProtKB-SubCell"/>
</dbReference>
<keyword evidence="11" id="KW-0472">Membrane</keyword>
<dbReference type="SMART" id="SM00448">
    <property type="entry name" value="REC"/>
    <property type="match status" value="1"/>
</dbReference>
<feature type="modified residue" description="4-aspartylphosphate" evidence="10">
    <location>
        <position position="768"/>
    </location>
</feature>
<dbReference type="CDD" id="cd18774">
    <property type="entry name" value="PDC2_HK_sensor"/>
    <property type="match status" value="1"/>
</dbReference>
<dbReference type="PROSITE" id="PS50109">
    <property type="entry name" value="HIS_KIN"/>
    <property type="match status" value="1"/>
</dbReference>
<dbReference type="InterPro" id="IPR003594">
    <property type="entry name" value="HATPase_dom"/>
</dbReference>
<evidence type="ECO:0000256" key="1">
    <source>
        <dbReference type="ARBA" id="ARBA00000085"/>
    </source>
</evidence>
<reference evidence="14" key="1">
    <citation type="submission" date="2020-10" db="EMBL/GenBank/DDBJ databases">
        <authorList>
            <person name="Gilroy R."/>
        </authorList>
    </citation>
    <scope>NUCLEOTIDE SEQUENCE</scope>
    <source>
        <strain evidence="14">F6-4510</strain>
    </source>
</reference>
<dbReference type="GO" id="GO:0000155">
    <property type="term" value="F:phosphorelay sensor kinase activity"/>
    <property type="evidence" value="ECO:0007669"/>
    <property type="project" value="InterPro"/>
</dbReference>
<dbReference type="AlphaFoldDB" id="A0A9D9H0Z9"/>
<dbReference type="Gene3D" id="3.30.565.10">
    <property type="entry name" value="Histidine kinase-like ATPase, C-terminal domain"/>
    <property type="match status" value="1"/>
</dbReference>
<feature type="domain" description="Histidine kinase" evidence="12">
    <location>
        <begin position="469"/>
        <end position="690"/>
    </location>
</feature>
<dbReference type="PRINTS" id="PR00344">
    <property type="entry name" value="BCTRLSENSOR"/>
</dbReference>
<evidence type="ECO:0000256" key="8">
    <source>
        <dbReference type="ARBA" id="ARBA00023012"/>
    </source>
</evidence>
<dbReference type="EC" id="2.7.13.3" evidence="3"/>
<dbReference type="Pfam" id="PF00072">
    <property type="entry name" value="Response_reg"/>
    <property type="match status" value="1"/>
</dbReference>